<accession>A0A1G8GA83</accession>
<keyword evidence="2" id="KW-1185">Reference proteome</keyword>
<proteinExistence type="predicted"/>
<dbReference type="AlphaFoldDB" id="A0A1G8GA83"/>
<dbReference type="Proteomes" id="UP000182894">
    <property type="component" value="Unassembled WGS sequence"/>
</dbReference>
<sequence>MVITIEKAFCGSDWLVKLNDYPVSFRNMAEAVAFADRLKARIEAPHVIPVY</sequence>
<evidence type="ECO:0000313" key="2">
    <source>
        <dbReference type="Proteomes" id="UP000182894"/>
    </source>
</evidence>
<dbReference type="RefSeq" id="WP_167362080.1">
    <property type="nucleotide sequence ID" value="NZ_FNCO01000009.1"/>
</dbReference>
<dbReference type="EMBL" id="FNCO01000009">
    <property type="protein sequence ID" value="SDH91191.1"/>
    <property type="molecule type" value="Genomic_DNA"/>
</dbReference>
<organism evidence="1 2">
    <name type="scientific">Pseudomonas abietaniphila</name>
    <dbReference type="NCBI Taxonomy" id="89065"/>
    <lineage>
        <taxon>Bacteria</taxon>
        <taxon>Pseudomonadati</taxon>
        <taxon>Pseudomonadota</taxon>
        <taxon>Gammaproteobacteria</taxon>
        <taxon>Pseudomonadales</taxon>
        <taxon>Pseudomonadaceae</taxon>
        <taxon>Pseudomonas</taxon>
    </lineage>
</organism>
<protein>
    <submittedName>
        <fullName evidence="1">Uncharacterized protein</fullName>
    </submittedName>
</protein>
<name>A0A1G8GA83_9PSED</name>
<reference evidence="2" key="1">
    <citation type="submission" date="2016-10" db="EMBL/GenBank/DDBJ databases">
        <authorList>
            <person name="Varghese N."/>
            <person name="Submissions S."/>
        </authorList>
    </citation>
    <scope>NUCLEOTIDE SEQUENCE [LARGE SCALE GENOMIC DNA]</scope>
    <source>
        <strain evidence="2">ATCC 700689</strain>
    </source>
</reference>
<evidence type="ECO:0000313" key="1">
    <source>
        <dbReference type="EMBL" id="SDH91191.1"/>
    </source>
</evidence>
<gene>
    <name evidence="1" type="ORF">SAMN05216605_10963</name>
</gene>
<dbReference type="STRING" id="89065.SAMN05216605_10963"/>